<dbReference type="RefSeq" id="WP_149517643.1">
    <property type="nucleotide sequence ID" value="NZ_VSJJ01000002.1"/>
</dbReference>
<comment type="caution">
    <text evidence="1">The sequence shown here is derived from an EMBL/GenBank/DDBJ whole genome shotgun (WGS) entry which is preliminary data.</text>
</comment>
<sequence>MTNYYSNKPDFTGDPAYPLLSSSSYFKSMSSIMDDIEAAGKVVTDEGVEDLYVQKGEASLGTTKDSSTFDKSLKRIYNMIMSGKKIHSDIMQNIDSKFTKGMDAAFVTLNDVNGANKPYKSKYTKKTIPTKVLAGYRSDNTAVYIDSTEQQSYSLAEILDGKASPIQAAKDVYDDRIKAVKEMMAKKDQLSDEQIKALEGKSAEEIVAVRYPGQLPDYQRLKSSRYYEENKESLQYVDIGLKALAVLSMIGGTVLAPATSGASLYATYSGGAYLAADNAYSAFNGHTMITGNQLSTEERVWAGIDAVVTLVSMGSAGYLTKLAQSEKNGSTILKGLATAGKHADDVNDVSKVVYSFATDQDPNAALQNLVLGQVMGIGMNSAGNYIGKKFGVPAVDVPSTKTSHLDVPLQGKQIPKLDLANVRLSSRADLHLKASPADTNLAKLKTHPTVSADLPKMKQIRADYNDYVAQKTSVGEKPLSMSDWKLKNNVSEQNFTNYKEFSTTKIDDFKTNFKDVETKITVETRNAAGEIQRIQLKAVGVDETGKIHIQDYTTAKDGLSIKRQGILENLSKYGGTVVGKGKGRFTGGTKIEPGTRIDVISKQTDSFTIDKVSSFDKVTQYTSELYKADLSLEEKVQKLQKYFSELDDKVDINVPSDAQYVKSIEDGWISYDWPERLGFKKGTVRPITRTSGLPKRWDRFGHMGGGNFSDIPSEGPYTYSQRSIPYVENLKAYHNGEFKTDSYFDKIDAISEGDIKTFNRILREEGIEAVSQDQFLELSDKYRKYISNTSTSLDMPIDDVKYGVHGKAAEWGDMSGGAEQIVTPFGGIDMMNVGMMEEFK</sequence>
<reference evidence="1 2" key="1">
    <citation type="submission" date="2019-08" db="EMBL/GenBank/DDBJ databases">
        <title>Genome sequence and analysis of Streptococcus cristatus strain S22 isolated from throat swab of children scarlet fever in Hangzhou, China.</title>
        <authorList>
            <person name="Huang Y."/>
            <person name="Xie L."/>
        </authorList>
    </citation>
    <scope>NUCLEOTIDE SEQUENCE [LARGE SCALE GENOMIC DNA]</scope>
    <source>
        <strain evidence="1 2">S22</strain>
    </source>
</reference>
<dbReference type="AlphaFoldDB" id="A0A5B0DCN0"/>
<organism evidence="1 2">
    <name type="scientific">Streptococcus cristatus</name>
    <dbReference type="NCBI Taxonomy" id="45634"/>
    <lineage>
        <taxon>Bacteria</taxon>
        <taxon>Bacillati</taxon>
        <taxon>Bacillota</taxon>
        <taxon>Bacilli</taxon>
        <taxon>Lactobacillales</taxon>
        <taxon>Streptococcaceae</taxon>
        <taxon>Streptococcus</taxon>
    </lineage>
</organism>
<evidence type="ECO:0000313" key="2">
    <source>
        <dbReference type="Proteomes" id="UP000323039"/>
    </source>
</evidence>
<evidence type="ECO:0008006" key="3">
    <source>
        <dbReference type="Google" id="ProtNLM"/>
    </source>
</evidence>
<gene>
    <name evidence="1" type="ORF">FXF62_03430</name>
</gene>
<protein>
    <recommendedName>
        <fullName evidence="3">Pre-toxin TG domain-containing protein</fullName>
    </recommendedName>
</protein>
<dbReference type="EMBL" id="VSJJ01000002">
    <property type="protein sequence ID" value="KAA0964694.1"/>
    <property type="molecule type" value="Genomic_DNA"/>
</dbReference>
<accession>A0A5B0DCN0</accession>
<name>A0A5B0DCN0_STRCR</name>
<dbReference type="Proteomes" id="UP000323039">
    <property type="component" value="Unassembled WGS sequence"/>
</dbReference>
<evidence type="ECO:0000313" key="1">
    <source>
        <dbReference type="EMBL" id="KAA0964694.1"/>
    </source>
</evidence>
<proteinExistence type="predicted"/>